<dbReference type="InterPro" id="IPR049941">
    <property type="entry name" value="LPLAT_7/PORCN-like"/>
</dbReference>
<keyword evidence="6 11" id="KW-1133">Transmembrane helix</keyword>
<comment type="subcellular location">
    <subcellularLocation>
        <location evidence="1">Membrane</location>
        <topology evidence="1">Multi-pass membrane protein</topology>
    </subcellularLocation>
</comment>
<dbReference type="PANTHER" id="PTHR13906:SF16">
    <property type="entry name" value="LYSOPHOSPHOLIPID ACYLTRANSFERASE 7"/>
    <property type="match status" value="1"/>
</dbReference>
<dbReference type="RefSeq" id="XP_002732306.1">
    <property type="nucleotide sequence ID" value="XM_002732260.1"/>
</dbReference>
<dbReference type="InterPro" id="IPR004299">
    <property type="entry name" value="MBOAT_fam"/>
</dbReference>
<comment type="pathway">
    <text evidence="2">Lipid metabolism; phospholipid metabolism.</text>
</comment>
<dbReference type="PANTHER" id="PTHR13906">
    <property type="entry name" value="PORCUPINE"/>
    <property type="match status" value="1"/>
</dbReference>
<proteinExistence type="inferred from homology"/>
<evidence type="ECO:0000256" key="10">
    <source>
        <dbReference type="ARBA" id="ARBA00093678"/>
    </source>
</evidence>
<feature type="transmembrane region" description="Helical" evidence="11">
    <location>
        <begin position="426"/>
        <end position="444"/>
    </location>
</feature>
<feature type="transmembrane region" description="Helical" evidence="11">
    <location>
        <begin position="227"/>
        <end position="243"/>
    </location>
</feature>
<organism evidence="12 13">
    <name type="scientific">Saccoglossus kowalevskii</name>
    <name type="common">Acorn worm</name>
    <dbReference type="NCBI Taxonomy" id="10224"/>
    <lineage>
        <taxon>Eukaryota</taxon>
        <taxon>Metazoa</taxon>
        <taxon>Hemichordata</taxon>
        <taxon>Enteropneusta</taxon>
        <taxon>Harrimaniidae</taxon>
        <taxon>Saccoglossus</taxon>
    </lineage>
</organism>
<dbReference type="Pfam" id="PF03062">
    <property type="entry name" value="MBOAT"/>
    <property type="match status" value="1"/>
</dbReference>
<evidence type="ECO:0000313" key="13">
    <source>
        <dbReference type="RefSeq" id="XP_002732306.1"/>
    </source>
</evidence>
<evidence type="ECO:0000256" key="6">
    <source>
        <dbReference type="ARBA" id="ARBA00022989"/>
    </source>
</evidence>
<feature type="transmembrane region" description="Helical" evidence="11">
    <location>
        <begin position="76"/>
        <end position="95"/>
    </location>
</feature>
<keyword evidence="7 11" id="KW-0472">Membrane</keyword>
<evidence type="ECO:0000256" key="4">
    <source>
        <dbReference type="ARBA" id="ARBA00022679"/>
    </source>
</evidence>
<feature type="transmembrane region" description="Helical" evidence="11">
    <location>
        <begin position="6"/>
        <end position="22"/>
    </location>
</feature>
<evidence type="ECO:0000256" key="11">
    <source>
        <dbReference type="SAM" id="Phobius"/>
    </source>
</evidence>
<reference evidence="13" key="1">
    <citation type="submission" date="2025-08" db="UniProtKB">
        <authorList>
            <consortium name="RefSeq"/>
        </authorList>
    </citation>
    <scope>IDENTIFICATION</scope>
    <source>
        <tissue evidence="13">Testes</tissue>
    </source>
</reference>
<evidence type="ECO:0000256" key="3">
    <source>
        <dbReference type="ARBA" id="ARBA00010323"/>
    </source>
</evidence>
<evidence type="ECO:0000256" key="2">
    <source>
        <dbReference type="ARBA" id="ARBA00005074"/>
    </source>
</evidence>
<sequence>MSPDEFIYMCVLLFSLPVGHLVKHAKSPTSKKIVSSSVGIALVASLCHYHILHSIVTTIGTCVIVKVAGWRHCHKLTFAWCFGYIAFFRMVHFIGLPYPPSFANAVQLLLTLKMVGMTFEIHDSYAAKINPPIQDSDKKPRIVVIIDEPSVMDICHYAYCYIGIMTGPYYKYKTYYDMIHNEKSSKIDTMGPLFDRLKFAALYGSMFIVSSHYITIDIAVTDEFFSYSYWFKTFFMVPMFFVFRTRMYAAWVLSECICVMATLGAYPKDTLPKCAQGPTVELPKNREKDTSSDDYYSFETINNINGYKCDFTSSFRDAMRYWNMTVQWWLANYIYRRVPSKAWRTSLTMLVSAFWHGIHPGYYLSFMTVPIILMAEDVMIKAFRRPSNEKIFDWLNWFFRMRSFEYLSMGFLLLKMDYTLNYWKSTYFIGHAYSAIFILFGTLFKPRKKKLDSQTDEAKKEK</sequence>
<keyword evidence="4" id="KW-0808">Transferase</keyword>
<keyword evidence="5 11" id="KW-0812">Transmembrane</keyword>
<evidence type="ECO:0000313" key="12">
    <source>
        <dbReference type="Proteomes" id="UP000694865"/>
    </source>
</evidence>
<evidence type="ECO:0000256" key="7">
    <source>
        <dbReference type="ARBA" id="ARBA00023136"/>
    </source>
</evidence>
<comment type="similarity">
    <text evidence="3">Belongs to the membrane-bound acyltransferase family.</text>
</comment>
<gene>
    <name evidence="13" type="primary">LOC100374966</name>
</gene>
<evidence type="ECO:0000256" key="8">
    <source>
        <dbReference type="ARBA" id="ARBA00023315"/>
    </source>
</evidence>
<dbReference type="Proteomes" id="UP000694865">
    <property type="component" value="Unplaced"/>
</dbReference>
<comment type="pathway">
    <text evidence="9">Phospholipid metabolism.</text>
</comment>
<evidence type="ECO:0000256" key="1">
    <source>
        <dbReference type="ARBA" id="ARBA00004141"/>
    </source>
</evidence>
<name>A0ABM0GL47_SACKO</name>
<keyword evidence="12" id="KW-1185">Reference proteome</keyword>
<feature type="transmembrane region" description="Helical" evidence="11">
    <location>
        <begin position="353"/>
        <end position="373"/>
    </location>
</feature>
<keyword evidence="8" id="KW-0012">Acyltransferase</keyword>
<evidence type="ECO:0000256" key="9">
    <source>
        <dbReference type="ARBA" id="ARBA00025707"/>
    </source>
</evidence>
<dbReference type="GeneID" id="100374966"/>
<accession>A0ABM0GL47</accession>
<evidence type="ECO:0000256" key="5">
    <source>
        <dbReference type="ARBA" id="ARBA00022692"/>
    </source>
</evidence>
<feature type="transmembrane region" description="Helical" evidence="11">
    <location>
        <begin position="200"/>
        <end position="221"/>
    </location>
</feature>
<protein>
    <recommendedName>
        <fullName evidence="10">Lysophospholipid acyltransferase 7</fullName>
    </recommendedName>
</protein>